<dbReference type="STRING" id="1330018.A0A167GD10"/>
<accession>A0A167GD10</accession>
<keyword evidence="5" id="KW-1185">Reference proteome</keyword>
<evidence type="ECO:0000313" key="5">
    <source>
        <dbReference type="Proteomes" id="UP000076738"/>
    </source>
</evidence>
<dbReference type="Proteomes" id="UP000076738">
    <property type="component" value="Unassembled WGS sequence"/>
</dbReference>
<evidence type="ECO:0000313" key="4">
    <source>
        <dbReference type="EMBL" id="KZO90424.1"/>
    </source>
</evidence>
<dbReference type="PANTHER" id="PTHR10039">
    <property type="entry name" value="AMELOGENIN"/>
    <property type="match status" value="1"/>
</dbReference>
<dbReference type="SMART" id="SM00028">
    <property type="entry name" value="TPR"/>
    <property type="match status" value="5"/>
</dbReference>
<dbReference type="Gene3D" id="1.25.40.10">
    <property type="entry name" value="Tetratricopeptide repeat domain"/>
    <property type="match status" value="3"/>
</dbReference>
<evidence type="ECO:0000256" key="2">
    <source>
        <dbReference type="SAM" id="MobiDB-lite"/>
    </source>
</evidence>
<dbReference type="Gene3D" id="3.40.50.300">
    <property type="entry name" value="P-loop containing nucleotide triphosphate hydrolases"/>
    <property type="match status" value="1"/>
</dbReference>
<dbReference type="InterPro" id="IPR026000">
    <property type="entry name" value="Apc5_dom"/>
</dbReference>
<dbReference type="SUPFAM" id="SSF52540">
    <property type="entry name" value="P-loop containing nucleoside triphosphate hydrolases"/>
    <property type="match status" value="1"/>
</dbReference>
<name>A0A167GD10_CALVF</name>
<dbReference type="Pfam" id="PF24883">
    <property type="entry name" value="NPHP3_N"/>
    <property type="match status" value="1"/>
</dbReference>
<dbReference type="InterPro" id="IPR007111">
    <property type="entry name" value="NACHT_NTPase"/>
</dbReference>
<dbReference type="PANTHER" id="PTHR10039:SF14">
    <property type="entry name" value="NACHT DOMAIN-CONTAINING PROTEIN"/>
    <property type="match status" value="1"/>
</dbReference>
<sequence length="1075" mass="119187">MHMQSLAEALENIMNVRADLAVMKDDIALAHSVRESVRRLPYATGASWNPTHGCLPGTRSNLLQQVKDWIAPASVDSTGSAQIMWLCDVAGSGKTAIAHSVCSQADQDGLLVSSFFFDRMDAERNNSKKLFSTIARDLASIDADIMVALGSVLETDASLATASPVRQFQQLIIRPSLVRLYPRARPVAIVLDGLDEGCDEETLSVLSQLIPRLPGTFRFFITSRPQPEINDAFDGLSHVAKRNIGLQNIANQSDISAYLQQRLTELAQKRRKGAGWPGSPAQTSMAAKSEGLFLWARVVTNFLLGAANPERQLQIVISAAGSSSVKEKMEQIYAAVLETGPWDEDEDFVQGYHLYMGALIAGKEPLSCAILNDLYGSDICQAQTIFGILGALLTGWERIYEPVRLIHLSLRDYLTSQPPTRYSLSETDHSRQLALQCVKALNYGLTQQNATQSVSPPVQDIQTSTSAPLPPVMVYACGFWSLHLADVDKPSSELVQCLRTLFSTHMLLWATMAVSLRRYRSLQVVRTWLKNQENKDDLWRVLHTKPLAARLRGLSCQLAETGRSEEALVTAEDSVEIFRELVMFHMNFDEDGTSVPSSTIGPRNAMRGNNNMGHLSPTSDLVKSLLALCRRSASLRRWDEAMSAIKEANELTHHLGQEGNELNNEIALASQDLSQHLTQMGRWKEALKTIQQAVSIRRQAAKHGVAYKVELADSLHNLSLRLSDMGQRIPELTSIDEVVQIHRELVETQSQAYKPSLASSLIDLSNSLEKVGRRAEALAAIEESVQLIRETSPDVYGVLNVTMARGLANLSLRLAGVGRRHEALEAIEETVALYRKHTRSRSGLFQADFAVCLNNLSNRLVDIGKWEEALAAMEEAVKIRRTLAEEDPTVHAAHLAESLSNLSSQLADVGRGPEALALVEEAVRWDRKLAKERPAVFRPVLAMALHNFALRLSDAGRYQEALEPMEEAVRLHRISVEDMPDKFKPDLAHSLHCFADPMARAGFRPQAIEDLKEASAIFAQLFDEEPMMWLSPYQKSLQQLSLQLFQSGRKEEGKAAQKIAREVGRRRTASSQRPS</sequence>
<protein>
    <submittedName>
        <fullName evidence="4">TPR-like protein</fullName>
    </submittedName>
</protein>
<dbReference type="Pfam" id="PF12862">
    <property type="entry name" value="ANAPC5"/>
    <property type="match status" value="4"/>
</dbReference>
<organism evidence="4 5">
    <name type="scientific">Calocera viscosa (strain TUFC12733)</name>
    <dbReference type="NCBI Taxonomy" id="1330018"/>
    <lineage>
        <taxon>Eukaryota</taxon>
        <taxon>Fungi</taxon>
        <taxon>Dikarya</taxon>
        <taxon>Basidiomycota</taxon>
        <taxon>Agaricomycotina</taxon>
        <taxon>Dacrymycetes</taxon>
        <taxon>Dacrymycetales</taxon>
        <taxon>Dacrymycetaceae</taxon>
        <taxon>Calocera</taxon>
    </lineage>
</organism>
<dbReference type="Pfam" id="PF13374">
    <property type="entry name" value="TPR_10"/>
    <property type="match status" value="2"/>
</dbReference>
<dbReference type="InterPro" id="IPR019734">
    <property type="entry name" value="TPR_rpt"/>
</dbReference>
<evidence type="ECO:0000256" key="1">
    <source>
        <dbReference type="ARBA" id="ARBA00022737"/>
    </source>
</evidence>
<evidence type="ECO:0000259" key="3">
    <source>
        <dbReference type="PROSITE" id="PS50837"/>
    </source>
</evidence>
<dbReference type="OrthoDB" id="3038309at2759"/>
<dbReference type="SUPFAM" id="SSF48452">
    <property type="entry name" value="TPR-like"/>
    <property type="match status" value="3"/>
</dbReference>
<keyword evidence="1" id="KW-0677">Repeat</keyword>
<feature type="region of interest" description="Disordered" evidence="2">
    <location>
        <begin position="1053"/>
        <end position="1075"/>
    </location>
</feature>
<dbReference type="AlphaFoldDB" id="A0A167GD10"/>
<dbReference type="InterPro" id="IPR027417">
    <property type="entry name" value="P-loop_NTPase"/>
</dbReference>
<gene>
    <name evidence="4" type="ORF">CALVIDRAFT_393514</name>
</gene>
<dbReference type="InterPro" id="IPR056884">
    <property type="entry name" value="NPHP3-like_N"/>
</dbReference>
<dbReference type="EMBL" id="KV417342">
    <property type="protein sequence ID" value="KZO90424.1"/>
    <property type="molecule type" value="Genomic_DNA"/>
</dbReference>
<feature type="domain" description="NACHT" evidence="3">
    <location>
        <begin position="82"/>
        <end position="225"/>
    </location>
</feature>
<proteinExistence type="predicted"/>
<dbReference type="PROSITE" id="PS50837">
    <property type="entry name" value="NACHT"/>
    <property type="match status" value="1"/>
</dbReference>
<dbReference type="InterPro" id="IPR011990">
    <property type="entry name" value="TPR-like_helical_dom_sf"/>
</dbReference>
<reference evidence="4 5" key="1">
    <citation type="journal article" date="2016" name="Mol. Biol. Evol.">
        <title>Comparative Genomics of Early-Diverging Mushroom-Forming Fungi Provides Insights into the Origins of Lignocellulose Decay Capabilities.</title>
        <authorList>
            <person name="Nagy L.G."/>
            <person name="Riley R."/>
            <person name="Tritt A."/>
            <person name="Adam C."/>
            <person name="Daum C."/>
            <person name="Floudas D."/>
            <person name="Sun H."/>
            <person name="Yadav J.S."/>
            <person name="Pangilinan J."/>
            <person name="Larsson K.H."/>
            <person name="Matsuura K."/>
            <person name="Barry K."/>
            <person name="Labutti K."/>
            <person name="Kuo R."/>
            <person name="Ohm R.A."/>
            <person name="Bhattacharya S.S."/>
            <person name="Shirouzu T."/>
            <person name="Yoshinaga Y."/>
            <person name="Martin F.M."/>
            <person name="Grigoriev I.V."/>
            <person name="Hibbett D.S."/>
        </authorList>
    </citation>
    <scope>NUCLEOTIDE SEQUENCE [LARGE SCALE GENOMIC DNA]</scope>
    <source>
        <strain evidence="4 5">TUFC12733</strain>
    </source>
</reference>
<feature type="compositionally biased region" description="Basic and acidic residues" evidence="2">
    <location>
        <begin position="1053"/>
        <end position="1065"/>
    </location>
</feature>